<gene>
    <name evidence="12" type="ORF">PFISCL1PPCAC_8057</name>
</gene>
<keyword evidence="3 8" id="KW-0808">Transferase</keyword>
<dbReference type="GO" id="GO:0005634">
    <property type="term" value="C:nucleus"/>
    <property type="evidence" value="ECO:0007669"/>
    <property type="project" value="TreeGrafter"/>
</dbReference>
<dbReference type="GO" id="GO:0005737">
    <property type="term" value="C:cytoplasm"/>
    <property type="evidence" value="ECO:0007669"/>
    <property type="project" value="TreeGrafter"/>
</dbReference>
<dbReference type="CDD" id="cd13118">
    <property type="entry name" value="POLO_box_1"/>
    <property type="match status" value="1"/>
</dbReference>
<evidence type="ECO:0000256" key="4">
    <source>
        <dbReference type="ARBA" id="ARBA00022741"/>
    </source>
</evidence>
<evidence type="ECO:0000256" key="8">
    <source>
        <dbReference type="RuleBase" id="RU361162"/>
    </source>
</evidence>
<evidence type="ECO:0000313" key="13">
    <source>
        <dbReference type="Proteomes" id="UP001432322"/>
    </source>
</evidence>
<reference evidence="12" key="1">
    <citation type="submission" date="2023-10" db="EMBL/GenBank/DDBJ databases">
        <title>Genome assembly of Pristionchus species.</title>
        <authorList>
            <person name="Yoshida K."/>
            <person name="Sommer R.J."/>
        </authorList>
    </citation>
    <scope>NUCLEOTIDE SEQUENCE</scope>
    <source>
        <strain evidence="12">RS5133</strain>
    </source>
</reference>
<dbReference type="FunFam" id="3.30.200.20:FF:000042">
    <property type="entry name" value="Aurora kinase A"/>
    <property type="match status" value="1"/>
</dbReference>
<feature type="region of interest" description="Disordered" evidence="9">
    <location>
        <begin position="316"/>
        <end position="348"/>
    </location>
</feature>
<dbReference type="GO" id="GO:0007052">
    <property type="term" value="P:mitotic spindle organization"/>
    <property type="evidence" value="ECO:0007669"/>
    <property type="project" value="TreeGrafter"/>
</dbReference>
<evidence type="ECO:0000256" key="6">
    <source>
        <dbReference type="ARBA" id="ARBA00022840"/>
    </source>
</evidence>
<organism evidence="12 13">
    <name type="scientific">Pristionchus fissidentatus</name>
    <dbReference type="NCBI Taxonomy" id="1538716"/>
    <lineage>
        <taxon>Eukaryota</taxon>
        <taxon>Metazoa</taxon>
        <taxon>Ecdysozoa</taxon>
        <taxon>Nematoda</taxon>
        <taxon>Chromadorea</taxon>
        <taxon>Rhabditida</taxon>
        <taxon>Rhabditina</taxon>
        <taxon>Diplogasteromorpha</taxon>
        <taxon>Diplogasteroidea</taxon>
        <taxon>Neodiplogasteridae</taxon>
        <taxon>Pristionchus</taxon>
    </lineage>
</organism>
<feature type="domain" description="POLO box" evidence="11">
    <location>
        <begin position="513"/>
        <end position="613"/>
    </location>
</feature>
<protein>
    <recommendedName>
        <fullName evidence="8">Serine/threonine-protein kinase PLK</fullName>
        <ecNumber evidence="8">2.7.11.21</ecNumber>
    </recommendedName>
    <alternativeName>
        <fullName evidence="8">Polo-like kinase</fullName>
    </alternativeName>
</protein>
<dbReference type="GO" id="GO:0000776">
    <property type="term" value="C:kinetochore"/>
    <property type="evidence" value="ECO:0007669"/>
    <property type="project" value="TreeGrafter"/>
</dbReference>
<dbReference type="FunFam" id="1.10.510.10:FF:000571">
    <property type="entry name" value="Maternal embryonic leucine zipper kinase"/>
    <property type="match status" value="1"/>
</dbReference>
<evidence type="ECO:0000256" key="3">
    <source>
        <dbReference type="ARBA" id="ARBA00022679"/>
    </source>
</evidence>
<sequence>PLCRPIMGRVPVEENQRYFDSTTRTTYKSLLLLGKGGFAKCYKVRNESTREHSALKVIDRKNMSANQYSKVLREINIHKGLDHPHIVRLMSTFEDDSNVYIVMELCSEKSLLNLINDNTRISEQDSQYYLRGIVSAVTFLLSYDIIHRDIKPGNILLKESGNRTVVKLADFGLACMMKEVATASVSGTPNYLAPEVLARKGHSVASEAWSIGCLLFCMVVGMPPFDSSSIQETYRRIEHGEYKYPSHIMLSPALVSLINGLLMISVPDRLSIHDISSSAFMRISSTRSSLTNLSNTSRSCSIAALRSPSARYNYSGVSMPSSPTHSKYSPTPPPLPPRPPSFHTTTNYGGGPLVQSTYGFDSTRSQSHHDSSSSMSISPSLPSLIFSDLDVHASTISSLLNGSLKLSIVKCDSPLHVSKWVDYSNKYGFGCLLSDGTTSVKFNSGEIVSVNRDGVGVYMGSSSMKPAPLNLRDPHINKMVELTNSYKLYMETQLAKAAKVEEVREYRRWSDTPTPFITHYSKKKNSLMIILSDGTAQVNFTSEHVKVVISPDTSSTSLISVIASSGRMHTYRASSLSTSRGLSEDFLSILRNSNAFISDEMFYLRSSRSYRPPPLTTSC</sequence>
<dbReference type="EMBL" id="BTSY01000002">
    <property type="protein sequence ID" value="GMT16760.1"/>
    <property type="molecule type" value="Genomic_DNA"/>
</dbReference>
<evidence type="ECO:0000256" key="2">
    <source>
        <dbReference type="ARBA" id="ARBA00022527"/>
    </source>
</evidence>
<comment type="similarity">
    <text evidence="8">Belongs to the protein kinase superfamily. Ser/Thr protein kinase family. CDC5/Polo subfamily.</text>
</comment>
<dbReference type="GO" id="GO:0005524">
    <property type="term" value="F:ATP binding"/>
    <property type="evidence" value="ECO:0007669"/>
    <property type="project" value="UniProtKB-UniRule"/>
</dbReference>
<dbReference type="InterPro" id="IPR000959">
    <property type="entry name" value="POLO_box_dom"/>
</dbReference>
<keyword evidence="13" id="KW-1185">Reference proteome</keyword>
<dbReference type="AlphaFoldDB" id="A0AAV5VAS1"/>
<dbReference type="EC" id="2.7.11.21" evidence="8"/>
<evidence type="ECO:0000259" key="11">
    <source>
        <dbReference type="PROSITE" id="PS50078"/>
    </source>
</evidence>
<dbReference type="PROSITE" id="PS50078">
    <property type="entry name" value="POLO_BOX"/>
    <property type="match status" value="2"/>
</dbReference>
<feature type="compositionally biased region" description="Polar residues" evidence="9">
    <location>
        <begin position="316"/>
        <end position="329"/>
    </location>
</feature>
<dbReference type="InterPro" id="IPR011009">
    <property type="entry name" value="Kinase-like_dom_sf"/>
</dbReference>
<dbReference type="PANTHER" id="PTHR24345">
    <property type="entry name" value="SERINE/THREONINE-PROTEIN KINASE PLK"/>
    <property type="match status" value="1"/>
</dbReference>
<evidence type="ECO:0000256" key="5">
    <source>
        <dbReference type="ARBA" id="ARBA00022777"/>
    </source>
</evidence>
<dbReference type="InterPro" id="IPR000719">
    <property type="entry name" value="Prot_kinase_dom"/>
</dbReference>
<keyword evidence="6 7" id="KW-0067">ATP-binding</keyword>
<feature type="compositionally biased region" description="Pro residues" evidence="9">
    <location>
        <begin position="330"/>
        <end position="340"/>
    </location>
</feature>
<dbReference type="GO" id="GO:0000922">
    <property type="term" value="C:spindle pole"/>
    <property type="evidence" value="ECO:0007669"/>
    <property type="project" value="TreeGrafter"/>
</dbReference>
<dbReference type="SUPFAM" id="SSF56112">
    <property type="entry name" value="Protein kinase-like (PK-like)"/>
    <property type="match status" value="1"/>
</dbReference>
<feature type="binding site" evidence="7">
    <location>
        <position position="56"/>
    </location>
    <ligand>
        <name>ATP</name>
        <dbReference type="ChEBI" id="CHEBI:30616"/>
    </ligand>
</feature>
<dbReference type="PANTHER" id="PTHR24345:SF0">
    <property type="entry name" value="CELL CYCLE SERINE_THREONINE-PROTEIN KINASE CDC5_MSD2"/>
    <property type="match status" value="1"/>
</dbReference>
<evidence type="ECO:0000256" key="9">
    <source>
        <dbReference type="SAM" id="MobiDB-lite"/>
    </source>
</evidence>
<dbReference type="InterPro" id="IPR033701">
    <property type="entry name" value="POLO_box_1"/>
</dbReference>
<keyword evidence="5 8" id="KW-0418">Kinase</keyword>
<dbReference type="PROSITE" id="PS00108">
    <property type="entry name" value="PROTEIN_KINASE_ST"/>
    <property type="match status" value="1"/>
</dbReference>
<dbReference type="Proteomes" id="UP001432322">
    <property type="component" value="Unassembled WGS sequence"/>
</dbReference>
<dbReference type="InterPro" id="IPR036947">
    <property type="entry name" value="POLO_box_dom_sf"/>
</dbReference>
<evidence type="ECO:0000313" key="12">
    <source>
        <dbReference type="EMBL" id="GMT16760.1"/>
    </source>
</evidence>
<dbReference type="Pfam" id="PF00659">
    <property type="entry name" value="POLO_box"/>
    <property type="match status" value="1"/>
</dbReference>
<comment type="caution">
    <text evidence="12">The sequence shown here is derived from an EMBL/GenBank/DDBJ whole genome shotgun (WGS) entry which is preliminary data.</text>
</comment>
<dbReference type="SMART" id="SM00220">
    <property type="entry name" value="S_TKc"/>
    <property type="match status" value="1"/>
</dbReference>
<feature type="domain" description="POLO box" evidence="11">
    <location>
        <begin position="416"/>
        <end position="492"/>
    </location>
</feature>
<dbReference type="InterPro" id="IPR017441">
    <property type="entry name" value="Protein_kinase_ATP_BS"/>
</dbReference>
<dbReference type="InterPro" id="IPR008271">
    <property type="entry name" value="Ser/Thr_kinase_AS"/>
</dbReference>
<name>A0AAV5VAS1_9BILA</name>
<keyword evidence="2 8" id="KW-0723">Serine/threonine-protein kinase</keyword>
<dbReference type="PROSITE" id="PS50011">
    <property type="entry name" value="PROTEIN_KINASE_DOM"/>
    <property type="match status" value="1"/>
</dbReference>
<keyword evidence="4 7" id="KW-0547">Nucleotide-binding</keyword>
<dbReference type="Pfam" id="PF00069">
    <property type="entry name" value="Pkinase"/>
    <property type="match status" value="1"/>
</dbReference>
<evidence type="ECO:0000259" key="10">
    <source>
        <dbReference type="PROSITE" id="PS50011"/>
    </source>
</evidence>
<feature type="non-terminal residue" evidence="12">
    <location>
        <position position="1"/>
    </location>
</feature>
<proteinExistence type="inferred from homology"/>
<dbReference type="SUPFAM" id="SSF82615">
    <property type="entry name" value="Polo-box domain"/>
    <property type="match status" value="2"/>
</dbReference>
<evidence type="ECO:0000256" key="1">
    <source>
        <dbReference type="ARBA" id="ARBA00001946"/>
    </source>
</evidence>
<dbReference type="Gene3D" id="3.30.1120.30">
    <property type="entry name" value="POLO box domain"/>
    <property type="match status" value="2"/>
</dbReference>
<dbReference type="Gene3D" id="1.10.510.10">
    <property type="entry name" value="Transferase(Phosphotransferase) domain 1"/>
    <property type="match status" value="1"/>
</dbReference>
<dbReference type="GO" id="GO:0004674">
    <property type="term" value="F:protein serine/threonine kinase activity"/>
    <property type="evidence" value="ECO:0007669"/>
    <property type="project" value="UniProtKB-KW"/>
</dbReference>
<evidence type="ECO:0000256" key="7">
    <source>
        <dbReference type="PROSITE-ProRule" id="PRU10141"/>
    </source>
</evidence>
<comment type="catalytic activity">
    <reaction evidence="8">
        <text>L-threonyl-[protein] + ATP = O-phospho-L-threonyl-[protein] + ADP + H(+)</text>
        <dbReference type="Rhea" id="RHEA:46608"/>
        <dbReference type="Rhea" id="RHEA-COMP:11060"/>
        <dbReference type="Rhea" id="RHEA-COMP:11605"/>
        <dbReference type="ChEBI" id="CHEBI:15378"/>
        <dbReference type="ChEBI" id="CHEBI:30013"/>
        <dbReference type="ChEBI" id="CHEBI:30616"/>
        <dbReference type="ChEBI" id="CHEBI:61977"/>
        <dbReference type="ChEBI" id="CHEBI:456216"/>
        <dbReference type="EC" id="2.7.11.21"/>
    </reaction>
</comment>
<feature type="domain" description="Protein kinase" evidence="10">
    <location>
        <begin position="27"/>
        <end position="281"/>
    </location>
</feature>
<dbReference type="PROSITE" id="PS00107">
    <property type="entry name" value="PROTEIN_KINASE_ATP"/>
    <property type="match status" value="1"/>
</dbReference>
<comment type="cofactor">
    <cofactor evidence="1">
        <name>Mg(2+)</name>
        <dbReference type="ChEBI" id="CHEBI:18420"/>
    </cofactor>
</comment>
<accession>A0AAV5VAS1</accession>